<name>A0A1F7WD23_9BACT</name>
<sequence length="701" mass="78780">MTRGNYETAERPRERYIMKNEYTPLDMIRKTFKSRSGVVIPMVIVLTTIVYIAFYSYHNMAMNTLDHAHYTMLLQSVRNIAFSVVNVVYPYISYKCRVDPAGDLARFISDSDDNDFVIDPAGDPVLGSLFDQFKPAIVEKIYIKALARESEGGSDLGQTSGELYSDPFEKKVIVEVGCVIYINKIRYECKIKRRISKIFSTVPLYSKFTLMIRNKTIPRMAYNLFCNTIAGQPMQHNRFLPLTLHNHNPGEDSSLAGFATSPKAYLTRGYIYFGSEAILNKTSGFNPQFSELFHFINAGFNPGVTRCYSNLGGLLPFVQPNPPGGYQIEFTPLGYYYDMIADASAPNIMKKYMGLPTFSSTLHLYGSQERPSPALVIGRVYQSYPVYKCLVNDLNQNSKIESTPDLEHSMVNALANKNDFFASSTDLTELPVLFKIRSADAHGSWKDFCDNLYPNYSKMMTTIIKEPYNRSYNYMLYDGFMSQNTQAGTINKLDDSEITDCLNVHNFKITLKNSSGDETTMFSGDPGAADITAILKSRIEKKYKNETEFFKECLSGRVLNIPYCVVAIENGGVSFPDNLKVAEGGILFIAEGDCEARGIEAPFHQILSIYCARGSIKLDCSKKYKYVSLNAPEGFVKNTSPSSALDLIGNVVCKNLDHLSFAAGGKIQYSHYLDPTYTKAAACRYKLVLMPSVLNLEFKRK</sequence>
<keyword evidence="1" id="KW-0812">Transmembrane</keyword>
<evidence type="ECO:0000313" key="3">
    <source>
        <dbReference type="Proteomes" id="UP000178735"/>
    </source>
</evidence>
<keyword evidence="1" id="KW-1133">Transmembrane helix</keyword>
<dbReference type="STRING" id="1817813.A2008_11375"/>
<protein>
    <submittedName>
        <fullName evidence="2">Uncharacterized protein</fullName>
    </submittedName>
</protein>
<evidence type="ECO:0000256" key="1">
    <source>
        <dbReference type="SAM" id="Phobius"/>
    </source>
</evidence>
<keyword evidence="1" id="KW-0472">Membrane</keyword>
<dbReference type="EMBL" id="MGFH01000252">
    <property type="protein sequence ID" value="OGM00721.1"/>
    <property type="molecule type" value="Genomic_DNA"/>
</dbReference>
<organism evidence="2 3">
    <name type="scientific">Candidatus Wallbacteria bacterium GWC2_49_35</name>
    <dbReference type="NCBI Taxonomy" id="1817813"/>
    <lineage>
        <taxon>Bacteria</taxon>
        <taxon>Candidatus Walliibacteriota</taxon>
    </lineage>
</organism>
<proteinExistence type="predicted"/>
<dbReference type="Proteomes" id="UP000178735">
    <property type="component" value="Unassembled WGS sequence"/>
</dbReference>
<feature type="transmembrane region" description="Helical" evidence="1">
    <location>
        <begin position="37"/>
        <end position="57"/>
    </location>
</feature>
<dbReference type="AlphaFoldDB" id="A0A1F7WD23"/>
<evidence type="ECO:0000313" key="2">
    <source>
        <dbReference type="EMBL" id="OGM00721.1"/>
    </source>
</evidence>
<accession>A0A1F7WD23</accession>
<comment type="caution">
    <text evidence="2">The sequence shown here is derived from an EMBL/GenBank/DDBJ whole genome shotgun (WGS) entry which is preliminary data.</text>
</comment>
<reference evidence="2 3" key="1">
    <citation type="journal article" date="2016" name="Nat. Commun.">
        <title>Thousands of microbial genomes shed light on interconnected biogeochemical processes in an aquifer system.</title>
        <authorList>
            <person name="Anantharaman K."/>
            <person name="Brown C.T."/>
            <person name="Hug L.A."/>
            <person name="Sharon I."/>
            <person name="Castelle C.J."/>
            <person name="Probst A.J."/>
            <person name="Thomas B.C."/>
            <person name="Singh A."/>
            <person name="Wilkins M.J."/>
            <person name="Karaoz U."/>
            <person name="Brodie E.L."/>
            <person name="Williams K.H."/>
            <person name="Hubbard S.S."/>
            <person name="Banfield J.F."/>
        </authorList>
    </citation>
    <scope>NUCLEOTIDE SEQUENCE [LARGE SCALE GENOMIC DNA]</scope>
</reference>
<gene>
    <name evidence="2" type="ORF">A2008_11375</name>
</gene>